<feature type="transmembrane region" description="Helical" evidence="2">
    <location>
        <begin position="135"/>
        <end position="157"/>
    </location>
</feature>
<dbReference type="InterPro" id="IPR000326">
    <property type="entry name" value="PAP2/HPO"/>
</dbReference>
<dbReference type="Pfam" id="PF09335">
    <property type="entry name" value="VTT_dom"/>
    <property type="match status" value="1"/>
</dbReference>
<keyword evidence="2" id="KW-0472">Membrane</keyword>
<feature type="domain" description="VTT" evidence="4">
    <location>
        <begin position="29"/>
        <end position="155"/>
    </location>
</feature>
<reference evidence="5 6" key="1">
    <citation type="submission" date="2023-11" db="EMBL/GenBank/DDBJ databases">
        <title>Draft genome sequence of a psychrophilic Clostridium strain from permafrost water brine.</title>
        <authorList>
            <person name="Shcherbakova V.A."/>
            <person name="Trubitsyn V.E."/>
            <person name="Zakharyuk A.G."/>
        </authorList>
    </citation>
    <scope>NUCLEOTIDE SEQUENCE [LARGE SCALE GENOMIC DNA]</scope>
    <source>
        <strain evidence="5 6">14F</strain>
    </source>
</reference>
<feature type="transmembrane region" description="Helical" evidence="2">
    <location>
        <begin position="49"/>
        <end position="71"/>
    </location>
</feature>
<keyword evidence="6" id="KW-1185">Reference proteome</keyword>
<name>A0ABU7UU77_9CLOT</name>
<feature type="transmembrane region" description="Helical" evidence="2">
    <location>
        <begin position="306"/>
        <end position="325"/>
    </location>
</feature>
<evidence type="ECO:0000259" key="4">
    <source>
        <dbReference type="Pfam" id="PF09335"/>
    </source>
</evidence>
<dbReference type="PANTHER" id="PTHR42709:SF9">
    <property type="entry name" value="ALKALINE PHOSPHATASE LIKE PROTEIN"/>
    <property type="match status" value="1"/>
</dbReference>
<sequence>MYSVLALVNHYGYIILFSSLVLELIAFPLPGELMLTYCGFLVYQSKMNWVIVILIATAGVISGITIAYFVGAKLGTRFFEKYGSYIHLGPAKIEKTSKWFESSGNKLLILAYFIPGVRHITGYFSGITKISYRRFALNSYFGALLWTTTFITLGKFLGPNWEKFHSYVSKYMIIGSLAMFLILIIVYTYRNHKQQVMELIYKVLDRTIITFHSMGKMKVAIAAVAVAFLGFFALVVGVIQDYLAHEFDQFDIVVSYLVKAIFNSKWSMFIESFQLITSIRVLVLLTISMIIWIIRINKNRILETQFLLIVIGGGEVLQVALRHIFRRLGPSAITILGSNQYTFPSNQSLMAIVAYGFFAFLILRHTKITWFKTGVLIITLSVCIFAGLSPIFFQTEYPSDVYAGYIFGGVWLTINIILLEVYRIIPKIIWKSKQR</sequence>
<keyword evidence="2" id="KW-0812">Transmembrane</keyword>
<evidence type="ECO:0000256" key="2">
    <source>
        <dbReference type="SAM" id="Phobius"/>
    </source>
</evidence>
<feature type="transmembrane region" description="Helical" evidence="2">
    <location>
        <begin position="345"/>
        <end position="363"/>
    </location>
</feature>
<keyword evidence="2" id="KW-1133">Transmembrane helix</keyword>
<feature type="transmembrane region" description="Helical" evidence="2">
    <location>
        <begin position="12"/>
        <end position="29"/>
    </location>
</feature>
<comment type="similarity">
    <text evidence="1">Belongs to the DedA family.</text>
</comment>
<feature type="transmembrane region" description="Helical" evidence="2">
    <location>
        <begin position="219"/>
        <end position="239"/>
    </location>
</feature>
<accession>A0ABU7UU77</accession>
<evidence type="ECO:0000313" key="5">
    <source>
        <dbReference type="EMBL" id="MEF2114971.1"/>
    </source>
</evidence>
<evidence type="ECO:0000313" key="6">
    <source>
        <dbReference type="Proteomes" id="UP001498469"/>
    </source>
</evidence>
<feature type="transmembrane region" description="Helical" evidence="2">
    <location>
        <begin position="375"/>
        <end position="393"/>
    </location>
</feature>
<comment type="caution">
    <text evidence="5">The sequence shown here is derived from an EMBL/GenBank/DDBJ whole genome shotgun (WGS) entry which is preliminary data.</text>
</comment>
<feature type="transmembrane region" description="Helical" evidence="2">
    <location>
        <begin position="273"/>
        <end position="294"/>
    </location>
</feature>
<feature type="transmembrane region" description="Helical" evidence="2">
    <location>
        <begin position="169"/>
        <end position="189"/>
    </location>
</feature>
<dbReference type="InterPro" id="IPR032816">
    <property type="entry name" value="VTT_dom"/>
</dbReference>
<feature type="domain" description="Phosphatidic acid phosphatase type 2/haloperoxidase" evidence="3">
    <location>
        <begin position="307"/>
        <end position="414"/>
    </location>
</feature>
<gene>
    <name evidence="5" type="ORF">SJI18_22060</name>
</gene>
<dbReference type="PANTHER" id="PTHR42709">
    <property type="entry name" value="ALKALINE PHOSPHATASE LIKE PROTEIN"/>
    <property type="match status" value="1"/>
</dbReference>
<protein>
    <submittedName>
        <fullName evidence="5">VTT domain-containing protein</fullName>
    </submittedName>
</protein>
<feature type="transmembrane region" description="Helical" evidence="2">
    <location>
        <begin position="405"/>
        <end position="425"/>
    </location>
</feature>
<dbReference type="RefSeq" id="WP_216255915.1">
    <property type="nucleotide sequence ID" value="NZ_JAZHFS010000035.1"/>
</dbReference>
<proteinExistence type="inferred from homology"/>
<dbReference type="InterPro" id="IPR051311">
    <property type="entry name" value="DedA_domain"/>
</dbReference>
<evidence type="ECO:0000259" key="3">
    <source>
        <dbReference type="Pfam" id="PF01569"/>
    </source>
</evidence>
<dbReference type="EMBL" id="JAZHFS010000035">
    <property type="protein sequence ID" value="MEF2114971.1"/>
    <property type="molecule type" value="Genomic_DNA"/>
</dbReference>
<evidence type="ECO:0000256" key="1">
    <source>
        <dbReference type="ARBA" id="ARBA00010792"/>
    </source>
</evidence>
<organism evidence="5 6">
    <name type="scientific">Clostridium frigoriphilum</name>
    <dbReference type="NCBI Taxonomy" id="443253"/>
    <lineage>
        <taxon>Bacteria</taxon>
        <taxon>Bacillati</taxon>
        <taxon>Bacillota</taxon>
        <taxon>Clostridia</taxon>
        <taxon>Eubacteriales</taxon>
        <taxon>Clostridiaceae</taxon>
        <taxon>Clostridium</taxon>
    </lineage>
</organism>
<dbReference type="Pfam" id="PF01569">
    <property type="entry name" value="PAP2"/>
    <property type="match status" value="1"/>
</dbReference>
<dbReference type="Proteomes" id="UP001498469">
    <property type="component" value="Unassembled WGS sequence"/>
</dbReference>